<comment type="caution">
    <text evidence="2">The sequence shown here is derived from an EMBL/GenBank/DDBJ whole genome shotgun (WGS) entry which is preliminary data.</text>
</comment>
<name>A0A4C1YKK9_EUMVA</name>
<protein>
    <submittedName>
        <fullName evidence="2">Uncharacterized protein</fullName>
    </submittedName>
</protein>
<proteinExistence type="predicted"/>
<dbReference type="AlphaFoldDB" id="A0A4C1YKK9"/>
<evidence type="ECO:0000313" key="3">
    <source>
        <dbReference type="Proteomes" id="UP000299102"/>
    </source>
</evidence>
<sequence>MTLTRRHSQGSLVRAEVTVTHGYNRRQPKRAGRQRSQRSTQREQHDAKVIILLVRSSYSYVHHKLQHVYIYARSDSHFGYKSLVPGLKFVKCDEWLHDKGWPFCARERLKPTWPVCVRGAIYSTTRHSDQSDENRDDRSRRKRHS</sequence>
<feature type="compositionally biased region" description="Basic residues" evidence="1">
    <location>
        <begin position="23"/>
        <end position="36"/>
    </location>
</feature>
<gene>
    <name evidence="2" type="ORF">EVAR_90348_1</name>
</gene>
<accession>A0A4C1YKK9</accession>
<evidence type="ECO:0000256" key="1">
    <source>
        <dbReference type="SAM" id="MobiDB-lite"/>
    </source>
</evidence>
<feature type="region of interest" description="Disordered" evidence="1">
    <location>
        <begin position="126"/>
        <end position="145"/>
    </location>
</feature>
<dbReference type="Proteomes" id="UP000299102">
    <property type="component" value="Unassembled WGS sequence"/>
</dbReference>
<evidence type="ECO:0000313" key="2">
    <source>
        <dbReference type="EMBL" id="GBP75179.1"/>
    </source>
</evidence>
<feature type="region of interest" description="Disordered" evidence="1">
    <location>
        <begin position="23"/>
        <end position="43"/>
    </location>
</feature>
<dbReference type="EMBL" id="BGZK01001238">
    <property type="protein sequence ID" value="GBP75179.1"/>
    <property type="molecule type" value="Genomic_DNA"/>
</dbReference>
<reference evidence="2 3" key="1">
    <citation type="journal article" date="2019" name="Commun. Biol.">
        <title>The bagworm genome reveals a unique fibroin gene that provides high tensile strength.</title>
        <authorList>
            <person name="Kono N."/>
            <person name="Nakamura H."/>
            <person name="Ohtoshi R."/>
            <person name="Tomita M."/>
            <person name="Numata K."/>
            <person name="Arakawa K."/>
        </authorList>
    </citation>
    <scope>NUCLEOTIDE SEQUENCE [LARGE SCALE GENOMIC DNA]</scope>
</reference>
<organism evidence="2 3">
    <name type="scientific">Eumeta variegata</name>
    <name type="common">Bagworm moth</name>
    <name type="synonym">Eumeta japonica</name>
    <dbReference type="NCBI Taxonomy" id="151549"/>
    <lineage>
        <taxon>Eukaryota</taxon>
        <taxon>Metazoa</taxon>
        <taxon>Ecdysozoa</taxon>
        <taxon>Arthropoda</taxon>
        <taxon>Hexapoda</taxon>
        <taxon>Insecta</taxon>
        <taxon>Pterygota</taxon>
        <taxon>Neoptera</taxon>
        <taxon>Endopterygota</taxon>
        <taxon>Lepidoptera</taxon>
        <taxon>Glossata</taxon>
        <taxon>Ditrysia</taxon>
        <taxon>Tineoidea</taxon>
        <taxon>Psychidae</taxon>
        <taxon>Oiketicinae</taxon>
        <taxon>Eumeta</taxon>
    </lineage>
</organism>
<keyword evidence="3" id="KW-1185">Reference proteome</keyword>
<feature type="compositionally biased region" description="Basic and acidic residues" evidence="1">
    <location>
        <begin position="126"/>
        <end position="139"/>
    </location>
</feature>